<evidence type="ECO:0000313" key="3">
    <source>
        <dbReference type="EMBL" id="GES79992.1"/>
    </source>
</evidence>
<dbReference type="Proteomes" id="UP000247702">
    <property type="component" value="Unassembled WGS sequence"/>
</dbReference>
<evidence type="ECO:0000313" key="2">
    <source>
        <dbReference type="EMBL" id="GBC08635.1"/>
    </source>
</evidence>
<sequence>MSQEGTGGRRNDDDVEMINTDQITTEIITGRTDMLYSSEMVDNLCNEKVQKAKRVADKAIEEIEASRKEQVDQINQLRAELVNAINEANNKINKVYEELKKY</sequence>
<dbReference type="EMBL" id="BLAL01000047">
    <property type="protein sequence ID" value="GES79992.1"/>
    <property type="molecule type" value="Genomic_DNA"/>
</dbReference>
<keyword evidence="4" id="KW-1185">Reference proteome</keyword>
<reference evidence="2 4" key="1">
    <citation type="submission" date="2017-11" db="EMBL/GenBank/DDBJ databases">
        <title>The genome of Rhizophagus clarus HR1 reveals common genetic basis of auxotrophy among arbuscular mycorrhizal fungi.</title>
        <authorList>
            <person name="Kobayashi Y."/>
        </authorList>
    </citation>
    <scope>NUCLEOTIDE SEQUENCE [LARGE SCALE GENOMIC DNA]</scope>
    <source>
        <strain evidence="2 4">HR1</strain>
    </source>
</reference>
<keyword evidence="1" id="KW-0175">Coiled coil</keyword>
<dbReference type="OrthoDB" id="2328674at2759"/>
<feature type="coiled-coil region" evidence="1">
    <location>
        <begin position="49"/>
        <end position="98"/>
    </location>
</feature>
<protein>
    <submittedName>
        <fullName evidence="2">Uncharacterized protein</fullName>
    </submittedName>
</protein>
<organism evidence="2 4">
    <name type="scientific">Rhizophagus clarus</name>
    <dbReference type="NCBI Taxonomy" id="94130"/>
    <lineage>
        <taxon>Eukaryota</taxon>
        <taxon>Fungi</taxon>
        <taxon>Fungi incertae sedis</taxon>
        <taxon>Mucoromycota</taxon>
        <taxon>Glomeromycotina</taxon>
        <taxon>Glomeromycetes</taxon>
        <taxon>Glomerales</taxon>
        <taxon>Glomeraceae</taxon>
        <taxon>Rhizophagus</taxon>
    </lineage>
</organism>
<dbReference type="EMBL" id="BEXD01004235">
    <property type="protein sequence ID" value="GBC08635.1"/>
    <property type="molecule type" value="Genomic_DNA"/>
</dbReference>
<evidence type="ECO:0000256" key="1">
    <source>
        <dbReference type="SAM" id="Coils"/>
    </source>
</evidence>
<dbReference type="Proteomes" id="UP000615446">
    <property type="component" value="Unassembled WGS sequence"/>
</dbReference>
<name>A0A2Z6SBG5_9GLOM</name>
<gene>
    <name evidence="3" type="ORF">RCL2_000729300</name>
    <name evidence="2" type="ORF">RclHR1_08280003</name>
</gene>
<proteinExistence type="predicted"/>
<reference evidence="3" key="2">
    <citation type="submission" date="2019-10" db="EMBL/GenBank/DDBJ databases">
        <title>Conservation and host-specific expression of non-tandemly repeated heterogenous ribosome RNA gene in arbuscular mycorrhizal fungi.</title>
        <authorList>
            <person name="Maeda T."/>
            <person name="Kobayashi Y."/>
            <person name="Nakagawa T."/>
            <person name="Ezawa T."/>
            <person name="Yamaguchi K."/>
            <person name="Bino T."/>
            <person name="Nishimoto Y."/>
            <person name="Shigenobu S."/>
            <person name="Kawaguchi M."/>
        </authorList>
    </citation>
    <scope>NUCLEOTIDE SEQUENCE</scope>
    <source>
        <strain evidence="3">HR1</strain>
    </source>
</reference>
<evidence type="ECO:0000313" key="4">
    <source>
        <dbReference type="Proteomes" id="UP000247702"/>
    </source>
</evidence>
<comment type="caution">
    <text evidence="2">The sequence shown here is derived from an EMBL/GenBank/DDBJ whole genome shotgun (WGS) entry which is preliminary data.</text>
</comment>
<dbReference type="AlphaFoldDB" id="A0A2Z6SBG5"/>
<accession>A0A2Z6SBG5</accession>